<proteinExistence type="predicted"/>
<dbReference type="EMBL" id="JAGFBR010000019">
    <property type="protein sequence ID" value="KAH0449243.1"/>
    <property type="molecule type" value="Genomic_DNA"/>
</dbReference>
<dbReference type="PROSITE" id="PS50846">
    <property type="entry name" value="HMA_2"/>
    <property type="match status" value="1"/>
</dbReference>
<evidence type="ECO:0000259" key="1">
    <source>
        <dbReference type="PROSITE" id="PS50846"/>
    </source>
</evidence>
<evidence type="ECO:0000313" key="3">
    <source>
        <dbReference type="Proteomes" id="UP000775213"/>
    </source>
</evidence>
<feature type="domain" description="HMA" evidence="1">
    <location>
        <begin position="3"/>
        <end position="69"/>
    </location>
</feature>
<accession>A0AAV7G0R5</accession>
<dbReference type="Gene3D" id="3.30.70.100">
    <property type="match status" value="2"/>
</dbReference>
<dbReference type="AlphaFoldDB" id="A0AAV7G0R5"/>
<organism evidence="2 3">
    <name type="scientific">Dendrobium chrysotoxum</name>
    <name type="common">Orchid</name>
    <dbReference type="NCBI Taxonomy" id="161865"/>
    <lineage>
        <taxon>Eukaryota</taxon>
        <taxon>Viridiplantae</taxon>
        <taxon>Streptophyta</taxon>
        <taxon>Embryophyta</taxon>
        <taxon>Tracheophyta</taxon>
        <taxon>Spermatophyta</taxon>
        <taxon>Magnoliopsida</taxon>
        <taxon>Liliopsida</taxon>
        <taxon>Asparagales</taxon>
        <taxon>Orchidaceae</taxon>
        <taxon>Epidendroideae</taxon>
        <taxon>Malaxideae</taxon>
        <taxon>Dendrobiinae</taxon>
        <taxon>Dendrobium</taxon>
    </lineage>
</organism>
<protein>
    <recommendedName>
        <fullName evidence="1">HMA domain-containing protein</fullName>
    </recommendedName>
</protein>
<name>A0AAV7G0R5_DENCH</name>
<dbReference type="PANTHER" id="PTHR46371">
    <property type="entry name" value="OS04G0464100 PROTEIN"/>
    <property type="match status" value="1"/>
</dbReference>
<dbReference type="GO" id="GO:0046872">
    <property type="term" value="F:metal ion binding"/>
    <property type="evidence" value="ECO:0007669"/>
    <property type="project" value="InterPro"/>
</dbReference>
<reference evidence="2 3" key="1">
    <citation type="journal article" date="2021" name="Hortic Res">
        <title>Chromosome-scale assembly of the Dendrobium chrysotoxum genome enhances the understanding of orchid evolution.</title>
        <authorList>
            <person name="Zhang Y."/>
            <person name="Zhang G.Q."/>
            <person name="Zhang D."/>
            <person name="Liu X.D."/>
            <person name="Xu X.Y."/>
            <person name="Sun W.H."/>
            <person name="Yu X."/>
            <person name="Zhu X."/>
            <person name="Wang Z.W."/>
            <person name="Zhao X."/>
            <person name="Zhong W.Y."/>
            <person name="Chen H."/>
            <person name="Yin W.L."/>
            <person name="Huang T."/>
            <person name="Niu S.C."/>
            <person name="Liu Z.J."/>
        </authorList>
    </citation>
    <scope>NUCLEOTIDE SEQUENCE [LARGE SCALE GENOMIC DNA]</scope>
    <source>
        <strain evidence="2">Lindl</strain>
    </source>
</reference>
<keyword evidence="3" id="KW-1185">Reference proteome</keyword>
<comment type="caution">
    <text evidence="2">The sequence shown here is derived from an EMBL/GenBank/DDBJ whole genome shotgun (WGS) entry which is preliminary data.</text>
</comment>
<dbReference type="Proteomes" id="UP000775213">
    <property type="component" value="Unassembled WGS sequence"/>
</dbReference>
<dbReference type="InterPro" id="IPR006121">
    <property type="entry name" value="HMA_dom"/>
</dbReference>
<dbReference type="InterPro" id="IPR044296">
    <property type="entry name" value="HIPP46"/>
</dbReference>
<sequence>MAKQKVVLKLSMEDAQRRAKAMKCAVGLLGVVSASHDGDKLTVVGEGIDSVTLTMLLRKKMGYVELQKVVLKVSMEDSKRRAKAMQCAVGLLGVVSASHDGDKITVVGEGIDSVALTMLLRKKMGYVELVTVTAIDEKKEETKVAKVEENVKSPTLPLIPLYYYGQPAGAMTQPSYYYADVREPSYDQNNCSIM</sequence>
<evidence type="ECO:0000313" key="2">
    <source>
        <dbReference type="EMBL" id="KAH0449243.1"/>
    </source>
</evidence>
<gene>
    <name evidence="2" type="ORF">IEQ34_023043</name>
</gene>